<feature type="compositionally biased region" description="Low complexity" evidence="1">
    <location>
        <begin position="24"/>
        <end position="36"/>
    </location>
</feature>
<feature type="domain" description="Septum formation-related" evidence="4">
    <location>
        <begin position="235"/>
        <end position="327"/>
    </location>
</feature>
<evidence type="ECO:0000259" key="4">
    <source>
        <dbReference type="Pfam" id="PF13845"/>
    </source>
</evidence>
<name>A0ABM7M3G4_9ACTN</name>
<feature type="compositionally biased region" description="Pro residues" evidence="1">
    <location>
        <begin position="75"/>
        <end position="114"/>
    </location>
</feature>
<evidence type="ECO:0000256" key="2">
    <source>
        <dbReference type="SAM" id="Phobius"/>
    </source>
</evidence>
<feature type="compositionally biased region" description="Pro residues" evidence="1">
    <location>
        <begin position="8"/>
        <end position="23"/>
    </location>
</feature>
<dbReference type="Pfam" id="PF13828">
    <property type="entry name" value="DUF4190"/>
    <property type="match status" value="1"/>
</dbReference>
<feature type="compositionally biased region" description="Low complexity" evidence="1">
    <location>
        <begin position="44"/>
        <end position="56"/>
    </location>
</feature>
<feature type="compositionally biased region" description="Low complexity" evidence="1">
    <location>
        <begin position="217"/>
        <end position="228"/>
    </location>
</feature>
<protein>
    <recommendedName>
        <fullName evidence="7">Septum formation-related domain-containing protein</fullName>
    </recommendedName>
</protein>
<keyword evidence="2" id="KW-0812">Transmembrane</keyword>
<evidence type="ECO:0000313" key="6">
    <source>
        <dbReference type="Proteomes" id="UP000676967"/>
    </source>
</evidence>
<dbReference type="InterPro" id="IPR025241">
    <property type="entry name" value="DUF4190"/>
</dbReference>
<dbReference type="InterPro" id="IPR026004">
    <property type="entry name" value="Septum_form"/>
</dbReference>
<feature type="region of interest" description="Disordered" evidence="1">
    <location>
        <begin position="1"/>
        <end position="114"/>
    </location>
</feature>
<sequence>MNEQFPGQPHPVSGPAPVPPPADPLAFPAPAGDPFYSAPPQPGYPAAAPQPSYDAAPPVPPQPYGAYPPAAYSGQPPPGQAYPGQPFPGQPYPGQPYPPAGGYPPPGFPPPGFPPAGFPPPGFPMYGQPTKTNKAAVASLICGILGVIPALLIVAVVCGFIALSQIKQTGEKGKGLAVAGLSVAAGWIVLFAVLIAVGVLNDDNPPVDAGPTGLDRPTATAKPTTTEPADVRTDKLRPGDCIATISDDETVYDMPVVACSVPHQGEVYSVTTMAAGAYPGDKKVETEAENRCNDKIDAYAIGKFKDAEFYYIFPSRTSWSADRSITCIAVAPENGTYTGSMVK</sequence>
<keyword evidence="2" id="KW-1133">Transmembrane helix</keyword>
<gene>
    <name evidence="5" type="ORF">Aiant_68030</name>
</gene>
<feature type="domain" description="DUF4190" evidence="3">
    <location>
        <begin position="136"/>
        <end position="193"/>
    </location>
</feature>
<evidence type="ECO:0000256" key="1">
    <source>
        <dbReference type="SAM" id="MobiDB-lite"/>
    </source>
</evidence>
<evidence type="ECO:0000313" key="5">
    <source>
        <dbReference type="EMBL" id="BCJ46146.1"/>
    </source>
</evidence>
<dbReference type="EMBL" id="AP023356">
    <property type="protein sequence ID" value="BCJ46146.1"/>
    <property type="molecule type" value="Genomic_DNA"/>
</dbReference>
<reference evidence="5 6" key="1">
    <citation type="submission" date="2020-08" db="EMBL/GenBank/DDBJ databases">
        <title>Whole genome shotgun sequence of Actinoplanes ianthinogenes NBRC 13996.</title>
        <authorList>
            <person name="Komaki H."/>
            <person name="Tamura T."/>
        </authorList>
    </citation>
    <scope>NUCLEOTIDE SEQUENCE [LARGE SCALE GENOMIC DNA]</scope>
    <source>
        <strain evidence="5 6">NBRC 13996</strain>
    </source>
</reference>
<accession>A0ABM7M3G4</accession>
<evidence type="ECO:0000259" key="3">
    <source>
        <dbReference type="Pfam" id="PF13828"/>
    </source>
</evidence>
<keyword evidence="2" id="KW-0472">Membrane</keyword>
<feature type="region of interest" description="Disordered" evidence="1">
    <location>
        <begin position="208"/>
        <end position="233"/>
    </location>
</feature>
<dbReference type="RefSeq" id="WP_189332977.1">
    <property type="nucleotide sequence ID" value="NZ_AP023356.1"/>
</dbReference>
<keyword evidence="6" id="KW-1185">Reference proteome</keyword>
<dbReference type="Pfam" id="PF13845">
    <property type="entry name" value="Septum_form"/>
    <property type="match status" value="1"/>
</dbReference>
<proteinExistence type="predicted"/>
<organism evidence="5 6">
    <name type="scientific">Actinoplanes ianthinogenes</name>
    <dbReference type="NCBI Taxonomy" id="122358"/>
    <lineage>
        <taxon>Bacteria</taxon>
        <taxon>Bacillati</taxon>
        <taxon>Actinomycetota</taxon>
        <taxon>Actinomycetes</taxon>
        <taxon>Micromonosporales</taxon>
        <taxon>Micromonosporaceae</taxon>
        <taxon>Actinoplanes</taxon>
    </lineage>
</organism>
<feature type="compositionally biased region" description="Low complexity" evidence="1">
    <location>
        <begin position="64"/>
        <end position="74"/>
    </location>
</feature>
<feature type="transmembrane region" description="Helical" evidence="2">
    <location>
        <begin position="175"/>
        <end position="200"/>
    </location>
</feature>
<feature type="transmembrane region" description="Helical" evidence="2">
    <location>
        <begin position="135"/>
        <end position="163"/>
    </location>
</feature>
<evidence type="ECO:0008006" key="7">
    <source>
        <dbReference type="Google" id="ProtNLM"/>
    </source>
</evidence>
<dbReference type="Proteomes" id="UP000676967">
    <property type="component" value="Chromosome"/>
</dbReference>